<gene>
    <name evidence="2" type="ORF">TSUD_277320</name>
</gene>
<dbReference type="OrthoDB" id="1728549at2759"/>
<dbReference type="Pfam" id="PF16796">
    <property type="entry name" value="Microtub_bd"/>
    <property type="match status" value="1"/>
</dbReference>
<dbReference type="EMBL" id="DF973668">
    <property type="protein sequence ID" value="GAU37358.1"/>
    <property type="molecule type" value="Genomic_DNA"/>
</dbReference>
<dbReference type="Proteomes" id="UP000242715">
    <property type="component" value="Unassembled WGS sequence"/>
</dbReference>
<dbReference type="GO" id="GO:0003777">
    <property type="term" value="F:microtubule motor activity"/>
    <property type="evidence" value="ECO:0007669"/>
    <property type="project" value="InterPro"/>
</dbReference>
<feature type="domain" description="Spindle pole body-associated protein Vik1/Cik1 microtubule binding" evidence="1">
    <location>
        <begin position="94"/>
        <end position="125"/>
    </location>
</feature>
<protein>
    <recommendedName>
        <fullName evidence="1">Spindle pole body-associated protein Vik1/Cik1 microtubule binding domain-containing protein</fullName>
    </recommendedName>
</protein>
<evidence type="ECO:0000313" key="3">
    <source>
        <dbReference type="Proteomes" id="UP000242715"/>
    </source>
</evidence>
<evidence type="ECO:0000259" key="1">
    <source>
        <dbReference type="Pfam" id="PF16796"/>
    </source>
</evidence>
<dbReference type="AlphaFoldDB" id="A0A2Z6MXR2"/>
<sequence>MEKRLQMLFIKGKLENQLCELPSNALAIEGQVKEKSKGFISLRDLTSKLKTMKMEHMRLLEVAEAYKKYVADISYLGLIIRSKSKKTLLHDESQDKFQKELYNNVLELRGNIRVFCQCRPLISEEIKGGAAMVLDFDWISKEDF</sequence>
<organism evidence="2 3">
    <name type="scientific">Trifolium subterraneum</name>
    <name type="common">Subterranean clover</name>
    <dbReference type="NCBI Taxonomy" id="3900"/>
    <lineage>
        <taxon>Eukaryota</taxon>
        <taxon>Viridiplantae</taxon>
        <taxon>Streptophyta</taxon>
        <taxon>Embryophyta</taxon>
        <taxon>Tracheophyta</taxon>
        <taxon>Spermatophyta</taxon>
        <taxon>Magnoliopsida</taxon>
        <taxon>eudicotyledons</taxon>
        <taxon>Gunneridae</taxon>
        <taxon>Pentapetalae</taxon>
        <taxon>rosids</taxon>
        <taxon>fabids</taxon>
        <taxon>Fabales</taxon>
        <taxon>Fabaceae</taxon>
        <taxon>Papilionoideae</taxon>
        <taxon>50 kb inversion clade</taxon>
        <taxon>NPAAA clade</taxon>
        <taxon>Hologalegina</taxon>
        <taxon>IRL clade</taxon>
        <taxon>Trifolieae</taxon>
        <taxon>Trifolium</taxon>
    </lineage>
</organism>
<dbReference type="GO" id="GO:0008017">
    <property type="term" value="F:microtubule binding"/>
    <property type="evidence" value="ECO:0007669"/>
    <property type="project" value="InterPro"/>
</dbReference>
<dbReference type="GO" id="GO:0015630">
    <property type="term" value="C:microtubule cytoskeleton"/>
    <property type="evidence" value="ECO:0007669"/>
    <property type="project" value="TreeGrafter"/>
</dbReference>
<dbReference type="PANTHER" id="PTHR47972">
    <property type="entry name" value="KINESIN-LIKE PROTEIN KLP-3"/>
    <property type="match status" value="1"/>
</dbReference>
<reference evidence="3" key="1">
    <citation type="journal article" date="2017" name="Front. Plant Sci.">
        <title>Climate Clever Clovers: New Paradigm to Reduce the Environmental Footprint of Ruminants by Breeding Low Methanogenic Forages Utilizing Haplotype Variation.</title>
        <authorList>
            <person name="Kaur P."/>
            <person name="Appels R."/>
            <person name="Bayer P.E."/>
            <person name="Keeble-Gagnere G."/>
            <person name="Wang J."/>
            <person name="Hirakawa H."/>
            <person name="Shirasawa K."/>
            <person name="Vercoe P."/>
            <person name="Stefanova K."/>
            <person name="Durmic Z."/>
            <person name="Nichols P."/>
            <person name="Revell C."/>
            <person name="Isobe S.N."/>
            <person name="Edwards D."/>
            <person name="Erskine W."/>
        </authorList>
    </citation>
    <scope>NUCLEOTIDE SEQUENCE [LARGE SCALE GENOMIC DNA]</scope>
    <source>
        <strain evidence="3">cv. Daliak</strain>
    </source>
</reference>
<proteinExistence type="predicted"/>
<dbReference type="PANTHER" id="PTHR47972:SF35">
    <property type="entry name" value="KINESIN-LIKE PROTEIN KIN-14Q"/>
    <property type="match status" value="1"/>
</dbReference>
<keyword evidence="3" id="KW-1185">Reference proteome</keyword>
<dbReference type="GO" id="GO:0007018">
    <property type="term" value="P:microtubule-based movement"/>
    <property type="evidence" value="ECO:0007669"/>
    <property type="project" value="InterPro"/>
</dbReference>
<dbReference type="InterPro" id="IPR027640">
    <property type="entry name" value="Kinesin-like_fam"/>
</dbReference>
<name>A0A2Z6MXR2_TRISU</name>
<evidence type="ECO:0000313" key="2">
    <source>
        <dbReference type="EMBL" id="GAU37358.1"/>
    </source>
</evidence>
<dbReference type="InterPro" id="IPR031852">
    <property type="entry name" value="Vik1/Cik1_MT-bd"/>
</dbReference>
<accession>A0A2Z6MXR2</accession>